<dbReference type="InterPro" id="IPR009936">
    <property type="entry name" value="DUF1468"/>
</dbReference>
<dbReference type="Pfam" id="PF07331">
    <property type="entry name" value="TctB"/>
    <property type="match status" value="1"/>
</dbReference>
<evidence type="ECO:0000259" key="2">
    <source>
        <dbReference type="Pfam" id="PF07331"/>
    </source>
</evidence>
<feature type="transmembrane region" description="Helical" evidence="1">
    <location>
        <begin position="73"/>
        <end position="95"/>
    </location>
</feature>
<evidence type="ECO:0000313" key="3">
    <source>
        <dbReference type="EMBL" id="MBL3675259.1"/>
    </source>
</evidence>
<keyword evidence="1" id="KW-0472">Membrane</keyword>
<dbReference type="EMBL" id="JAESHT010000019">
    <property type="protein sequence ID" value="MBL3675259.1"/>
    <property type="molecule type" value="Genomic_DNA"/>
</dbReference>
<keyword evidence="1" id="KW-0812">Transmembrane</keyword>
<feature type="domain" description="DUF1468" evidence="2">
    <location>
        <begin position="7"/>
        <end position="149"/>
    </location>
</feature>
<name>A0ABS1S950_9RHOB</name>
<feature type="transmembrane region" description="Helical" evidence="1">
    <location>
        <begin position="101"/>
        <end position="119"/>
    </location>
</feature>
<keyword evidence="4" id="KW-1185">Reference proteome</keyword>
<dbReference type="RefSeq" id="WP_191312023.1">
    <property type="nucleotide sequence ID" value="NZ_BNCL01000018.1"/>
</dbReference>
<reference evidence="3 4" key="1">
    <citation type="submission" date="2021-01" db="EMBL/GenBank/DDBJ databases">
        <title>011410 draft genome.</title>
        <authorList>
            <person name="Lang L."/>
        </authorList>
    </citation>
    <scope>NUCLEOTIDE SEQUENCE [LARGE SCALE GENOMIC DNA]</scope>
    <source>
        <strain evidence="3 4">KCTC 42845</strain>
    </source>
</reference>
<dbReference type="PROSITE" id="PS51257">
    <property type="entry name" value="PROKAR_LIPOPROTEIN"/>
    <property type="match status" value="1"/>
</dbReference>
<comment type="caution">
    <text evidence="3">The sequence shown here is derived from an EMBL/GenBank/DDBJ whole genome shotgun (WGS) entry which is preliminary data.</text>
</comment>
<gene>
    <name evidence="3" type="ORF">JL111_17425</name>
</gene>
<proteinExistence type="predicted"/>
<feature type="transmembrane region" description="Helical" evidence="1">
    <location>
        <begin position="37"/>
        <end position="61"/>
    </location>
</feature>
<protein>
    <submittedName>
        <fullName evidence="3">Tripartite tricarboxylate transporter TctB family protein</fullName>
    </submittedName>
</protein>
<dbReference type="Proteomes" id="UP000644749">
    <property type="component" value="Unassembled WGS sequence"/>
</dbReference>
<feature type="transmembrane region" description="Helical" evidence="1">
    <location>
        <begin position="126"/>
        <end position="148"/>
    </location>
</feature>
<evidence type="ECO:0000313" key="4">
    <source>
        <dbReference type="Proteomes" id="UP000644749"/>
    </source>
</evidence>
<keyword evidence="1" id="KW-1133">Transmembrane helix</keyword>
<accession>A0ABS1S950</accession>
<organism evidence="3 4">
    <name type="scientific">Paracoccus aerius</name>
    <dbReference type="NCBI Taxonomy" id="1915382"/>
    <lineage>
        <taxon>Bacteria</taxon>
        <taxon>Pseudomonadati</taxon>
        <taxon>Pseudomonadota</taxon>
        <taxon>Alphaproteobacteria</taxon>
        <taxon>Rhodobacterales</taxon>
        <taxon>Paracoccaceae</taxon>
        <taxon>Paracoccus</taxon>
    </lineage>
</organism>
<sequence>MLNADRIGGLLLSGLGIACIAASIQLPRIPGQPVGPAVFPIVVGVALCPCAVLILLSAGAVPEEEMIGDDLPAQYSPAMAALRLLLPPVILVLYVLAIEPLGFLIAGFSVIMATAVLLGGRMIYAVPLAAVMTVAIHSVFGTLLRVPLPDGLLALPW</sequence>
<evidence type="ECO:0000256" key="1">
    <source>
        <dbReference type="SAM" id="Phobius"/>
    </source>
</evidence>